<dbReference type="Proteomes" id="UP001189429">
    <property type="component" value="Unassembled WGS sequence"/>
</dbReference>
<protein>
    <submittedName>
        <fullName evidence="2">Uncharacterized protein</fullName>
    </submittedName>
</protein>
<sequence length="874" mass="96429">MDVDDEVIGSPQKKLPPPMKRPMKAAGEVDPLAEDVKTTGSADNPIYWHGLCRGAARYLEVTAQGKDAQETVPSNKVHLANYRKFEIEQPQKWGKTVMALVLAPGQHRGAKHRQIAKEHFDEVATWSNMETIRDIVMLDEDEFCSHMETTKGWRRDRSAKVFQDMVDDPNVATEKDSDDDADLVPVKLPKKYRGTIGRGQKRAQRTTSDIATKADAARSASRIQGRSPVAPGTPGQPRQPGLFASAYDNAAEVQWTGPELANAKKKLIAEGSAILKDLGLPGKKGFISTLAAFVDAPRKDDKMKTALELHGLTGDKVKELKDKRDQLMDRHANIASCRASSFTQLHKEDPLVASSAPPRASQSSGASVEQEPKAELSAPWSRDSPARQALQVEYEYLPKYSEFHFHLTPIALLRPPTVVDGLIGELRCATTKHNRGMTEVKMYEAEQKKVAKSLAAKQRPLQGLGHPPPRCEAKKKIGRFIEKGCGQKLAKHLDDIASKVEAGCESNGCLSDAKQQDLTDNNPCLLTMEATMSTHLLNLADAANDKWKVQERLNRVCSALSAKKANGNMMMMSMPDEYFEWHAAATSGKCNASADVKCIKLPWMLAFQKCAPRCGFDQVGMMGAPMAVVSLRGPIVVIVVSLENLKLAPDVTFQDAIENVKDEDFMELIHRWAHVPAKQVVWIPGGFAPIYVGISGEDLNSVIEIPVLMGSAESAPAIYCNAVKDVCEHSKKKFEADAAPWKNAHAFIAKWSEPWNVDKARADSCNVDPGFPKASLYFGTFSPLRLGRVNHGTCFVMLRNPVSRAMAHFDAQFGLTERFDYKALDYKAFTNMSNASLEDAVQATGTGLYLSRYLGCKGQEPFMLQRRKSRKGER</sequence>
<gene>
    <name evidence="2" type="ORF">PCOR1329_LOCUS62836</name>
</gene>
<accession>A0ABN9W0A4</accession>
<name>A0ABN9W0A4_9DINO</name>
<evidence type="ECO:0000313" key="2">
    <source>
        <dbReference type="EMBL" id="CAK0879394.1"/>
    </source>
</evidence>
<feature type="region of interest" description="Disordered" evidence="1">
    <location>
        <begin position="195"/>
        <end position="237"/>
    </location>
</feature>
<proteinExistence type="predicted"/>
<evidence type="ECO:0000313" key="3">
    <source>
        <dbReference type="Proteomes" id="UP001189429"/>
    </source>
</evidence>
<feature type="compositionally biased region" description="Low complexity" evidence="1">
    <location>
        <begin position="353"/>
        <end position="367"/>
    </location>
</feature>
<reference evidence="2" key="1">
    <citation type="submission" date="2023-10" db="EMBL/GenBank/DDBJ databases">
        <authorList>
            <person name="Chen Y."/>
            <person name="Shah S."/>
            <person name="Dougan E. K."/>
            <person name="Thang M."/>
            <person name="Chan C."/>
        </authorList>
    </citation>
    <scope>NUCLEOTIDE SEQUENCE [LARGE SCALE GENOMIC DNA]</scope>
</reference>
<evidence type="ECO:0000256" key="1">
    <source>
        <dbReference type="SAM" id="MobiDB-lite"/>
    </source>
</evidence>
<feature type="compositionally biased region" description="Basic residues" evidence="1">
    <location>
        <begin position="195"/>
        <end position="204"/>
    </location>
</feature>
<dbReference type="EMBL" id="CAUYUJ010017949">
    <property type="protein sequence ID" value="CAK0879394.1"/>
    <property type="molecule type" value="Genomic_DNA"/>
</dbReference>
<feature type="region of interest" description="Disordered" evidence="1">
    <location>
        <begin position="352"/>
        <end position="382"/>
    </location>
</feature>
<keyword evidence="3" id="KW-1185">Reference proteome</keyword>
<organism evidence="2 3">
    <name type="scientific">Prorocentrum cordatum</name>
    <dbReference type="NCBI Taxonomy" id="2364126"/>
    <lineage>
        <taxon>Eukaryota</taxon>
        <taxon>Sar</taxon>
        <taxon>Alveolata</taxon>
        <taxon>Dinophyceae</taxon>
        <taxon>Prorocentrales</taxon>
        <taxon>Prorocentraceae</taxon>
        <taxon>Prorocentrum</taxon>
    </lineage>
</organism>
<feature type="region of interest" description="Disordered" evidence="1">
    <location>
        <begin position="1"/>
        <end position="29"/>
    </location>
</feature>
<comment type="caution">
    <text evidence="2">The sequence shown here is derived from an EMBL/GenBank/DDBJ whole genome shotgun (WGS) entry which is preliminary data.</text>
</comment>